<comment type="subcellular location">
    <subcellularLocation>
        <location evidence="2">Cytoplasm</location>
    </subcellularLocation>
</comment>
<dbReference type="GO" id="GO:0031408">
    <property type="term" value="P:oxylipin biosynthetic process"/>
    <property type="evidence" value="ECO:0007669"/>
    <property type="project" value="UniProtKB-UniRule"/>
</dbReference>
<proteinExistence type="inferred from homology"/>
<dbReference type="Gene3D" id="1.20.245.10">
    <property type="entry name" value="Lipoxygenase-1, Domain 5"/>
    <property type="match status" value="2"/>
</dbReference>
<evidence type="ECO:0000256" key="1">
    <source>
        <dbReference type="ARBA" id="ARBA00001962"/>
    </source>
</evidence>
<evidence type="ECO:0000256" key="17">
    <source>
        <dbReference type="SAM" id="MobiDB-lite"/>
    </source>
</evidence>
<sequence>MEHHNKISSVPECLSAIKGKLIPKSKLSVQQSIMKGKFVIINYDGKSGAGKSASVQIYSGTEVDPNTGKGKLSKQSYFKHGKRHKLHGTQTIMTYKVRILVDTQFGSPAAFVIRNKHKHRFFLQSASIEAPRNQIIHFDCNSWVYPIKKTKSERLFFSNTIYLPKQTPRTLIDLRKEELLSLRGNETGERKEWDRIYDYDFYNDLGNPDKGQEHIRPVLGGSKSYPYPRRGRTGRPPSNADPLTESWPQAINLDIYVPSDERSSPNKIKELVSKSIKATVHFLVPEAKSILQQSSGSFESFDEIHNMFSSNRNQIKGGWVRENLKKMVPDKLFKEMTLASKNSNVKFPIPRIISENELAWKDDEEFGRQMLAGINPVRIQCLETFPPMSENGVESSIRQSDIEKNIGGMTLPKALDQRYMFILDHHDYLMPFLNRINSKSVCVYASRTLLFLTGDGILKPIAIELSLPGSSGGNEIQRVFLPASQGTEAALWQLAKAHVAANDTVYHQLVSHWLHAHAVVEPFVIATKRQLSVMHPIHRLLSPHFRDTMHINALARSILINSGGILEKTLFSGQVSMELSSTLYKEWRFDEQGLPADLIRRRIALKDPDMDNPTGIQLLLPDYPYATDGLEIWIAIKAWVKDFCSFFYKDEDFIKSDVELQAWWSEIRNVGHVNVGQYAYSGYPPNRPTLCRKFIPEEGTYEYAEFLKDPDKFFLKMLPGRFVMTLGVAIAEVLSQHCSDEVYLRCQASLQWTDNEEVQRRFAKFGEELKDIEKRILSRNRDPKLKNRQGPAKIPYSLL</sequence>
<keyword evidence="7 16" id="KW-0925">Oxylipin biosynthesis</keyword>
<dbReference type="SUPFAM" id="SSF49723">
    <property type="entry name" value="Lipase/lipooxygenase domain (PLAT/LH2 domain)"/>
    <property type="match status" value="1"/>
</dbReference>
<dbReference type="SMART" id="SM00308">
    <property type="entry name" value="LH2"/>
    <property type="match status" value="1"/>
</dbReference>
<dbReference type="PANTHER" id="PTHR11771">
    <property type="entry name" value="LIPOXYGENASE"/>
    <property type="match status" value="1"/>
</dbReference>
<dbReference type="FunFam" id="4.10.375.10:FF:000001">
    <property type="entry name" value="Lipoxygenase"/>
    <property type="match status" value="1"/>
</dbReference>
<evidence type="ECO:0000256" key="13">
    <source>
        <dbReference type="ARBA" id="ARBA00023160"/>
    </source>
</evidence>
<feature type="domain" description="PLAT" evidence="18">
    <location>
        <begin position="27"/>
        <end position="158"/>
    </location>
</feature>
<dbReference type="Pfam" id="PF00305">
    <property type="entry name" value="Lipoxygenase"/>
    <property type="match status" value="2"/>
</dbReference>
<feature type="region of interest" description="Disordered" evidence="17">
    <location>
        <begin position="208"/>
        <end position="244"/>
    </location>
</feature>
<feature type="domain" description="Lipoxygenase" evidence="19">
    <location>
        <begin position="161"/>
        <end position="799"/>
    </location>
</feature>
<evidence type="ECO:0000256" key="5">
    <source>
        <dbReference type="ARBA" id="ARBA00022516"/>
    </source>
</evidence>
<dbReference type="InterPro" id="IPR020834">
    <property type="entry name" value="LipOase_CS"/>
</dbReference>
<dbReference type="EMBL" id="JARAOO010000007">
    <property type="protein sequence ID" value="KAJ7961700.1"/>
    <property type="molecule type" value="Genomic_DNA"/>
</dbReference>
<comment type="similarity">
    <text evidence="3 15">Belongs to the lipoxygenase family.</text>
</comment>
<keyword evidence="9 15" id="KW-0223">Dioxygenase</keyword>
<keyword evidence="4" id="KW-0963">Cytoplasm</keyword>
<comment type="function">
    <text evidence="16">Plant lipoxygenase may be involved in a number of diverse aspects of plant physiology including growth and development, pest resistance, and senescence or responses to wounding.</text>
</comment>
<keyword evidence="21" id="KW-1185">Reference proteome</keyword>
<evidence type="ECO:0000256" key="6">
    <source>
        <dbReference type="ARBA" id="ARBA00022723"/>
    </source>
</evidence>
<evidence type="ECO:0000256" key="8">
    <source>
        <dbReference type="ARBA" id="ARBA00022832"/>
    </source>
</evidence>
<evidence type="ECO:0000256" key="7">
    <source>
        <dbReference type="ARBA" id="ARBA00022767"/>
    </source>
</evidence>
<dbReference type="PROSITE" id="PS50095">
    <property type="entry name" value="PLAT"/>
    <property type="match status" value="1"/>
</dbReference>
<dbReference type="AlphaFoldDB" id="A0AAD7LP07"/>
<dbReference type="Gene3D" id="2.60.60.20">
    <property type="entry name" value="PLAT/LH2 domain"/>
    <property type="match status" value="1"/>
</dbReference>
<dbReference type="PROSITE" id="PS00711">
    <property type="entry name" value="LIPOXYGENASE_1"/>
    <property type="match status" value="1"/>
</dbReference>
<keyword evidence="5 16" id="KW-0444">Lipid biosynthesis</keyword>
<dbReference type="PRINTS" id="PR00087">
    <property type="entry name" value="LIPOXYGENASE"/>
</dbReference>
<keyword evidence="8" id="KW-0276">Fatty acid metabolism</keyword>
<dbReference type="GO" id="GO:0034440">
    <property type="term" value="P:lipid oxidation"/>
    <property type="evidence" value="ECO:0007669"/>
    <property type="project" value="InterPro"/>
</dbReference>
<gene>
    <name evidence="20" type="ORF">O6P43_017016</name>
</gene>
<dbReference type="EC" id="1.13.11.-" evidence="16"/>
<organism evidence="20 21">
    <name type="scientific">Quillaja saponaria</name>
    <name type="common">Soap bark tree</name>
    <dbReference type="NCBI Taxonomy" id="32244"/>
    <lineage>
        <taxon>Eukaryota</taxon>
        <taxon>Viridiplantae</taxon>
        <taxon>Streptophyta</taxon>
        <taxon>Embryophyta</taxon>
        <taxon>Tracheophyta</taxon>
        <taxon>Spermatophyta</taxon>
        <taxon>Magnoliopsida</taxon>
        <taxon>eudicotyledons</taxon>
        <taxon>Gunneridae</taxon>
        <taxon>Pentapetalae</taxon>
        <taxon>rosids</taxon>
        <taxon>fabids</taxon>
        <taxon>Fabales</taxon>
        <taxon>Quillajaceae</taxon>
        <taxon>Quillaja</taxon>
    </lineage>
</organism>
<evidence type="ECO:0000256" key="3">
    <source>
        <dbReference type="ARBA" id="ARBA00009419"/>
    </source>
</evidence>
<evidence type="ECO:0000256" key="10">
    <source>
        <dbReference type="ARBA" id="ARBA00023002"/>
    </source>
</evidence>
<evidence type="ECO:0000256" key="16">
    <source>
        <dbReference type="RuleBase" id="RU003975"/>
    </source>
</evidence>
<dbReference type="PRINTS" id="PR00468">
    <property type="entry name" value="PLTLPOXGNASE"/>
</dbReference>
<evidence type="ECO:0000256" key="15">
    <source>
        <dbReference type="RuleBase" id="RU003974"/>
    </source>
</evidence>
<keyword evidence="10 15" id="KW-0560">Oxidoreductase</keyword>
<dbReference type="PROSITE" id="PS51393">
    <property type="entry name" value="LIPOXYGENASE_3"/>
    <property type="match status" value="1"/>
</dbReference>
<keyword evidence="6 15" id="KW-0479">Metal-binding</keyword>
<comment type="caution">
    <text evidence="14">Lacks conserved residue(s) required for the propagation of feature annotation.</text>
</comment>
<dbReference type="Gene3D" id="4.10.375.10">
    <property type="entry name" value="Lipoxygenase-1, Domain 2"/>
    <property type="match status" value="1"/>
</dbReference>
<dbReference type="KEGG" id="qsa:O6P43_017016"/>
<evidence type="ECO:0000256" key="11">
    <source>
        <dbReference type="ARBA" id="ARBA00023004"/>
    </source>
</evidence>
<dbReference type="InterPro" id="IPR036226">
    <property type="entry name" value="LipOase_C_sf"/>
</dbReference>
<dbReference type="GO" id="GO:0005737">
    <property type="term" value="C:cytoplasm"/>
    <property type="evidence" value="ECO:0007669"/>
    <property type="project" value="UniProtKB-SubCell"/>
</dbReference>
<evidence type="ECO:0000313" key="20">
    <source>
        <dbReference type="EMBL" id="KAJ7961700.1"/>
    </source>
</evidence>
<dbReference type="SUPFAM" id="SSF48484">
    <property type="entry name" value="Lipoxigenase"/>
    <property type="match status" value="1"/>
</dbReference>
<dbReference type="Gene3D" id="4.10.372.10">
    <property type="entry name" value="Lipoxygenase-1, Domain 3"/>
    <property type="match status" value="1"/>
</dbReference>
<dbReference type="InterPro" id="IPR001246">
    <property type="entry name" value="LipOase_plant"/>
</dbReference>
<evidence type="ECO:0000259" key="18">
    <source>
        <dbReference type="PROSITE" id="PS50095"/>
    </source>
</evidence>
<dbReference type="Proteomes" id="UP001163823">
    <property type="component" value="Chromosome 7"/>
</dbReference>
<accession>A0AAD7LP07</accession>
<evidence type="ECO:0000256" key="9">
    <source>
        <dbReference type="ARBA" id="ARBA00022964"/>
    </source>
</evidence>
<dbReference type="InterPro" id="IPR036392">
    <property type="entry name" value="PLAT/LH2_dom_sf"/>
</dbReference>
<evidence type="ECO:0000313" key="21">
    <source>
        <dbReference type="Proteomes" id="UP001163823"/>
    </source>
</evidence>
<dbReference type="PROSITE" id="PS00081">
    <property type="entry name" value="LIPOXYGENASE_2"/>
    <property type="match status" value="1"/>
</dbReference>
<dbReference type="InterPro" id="IPR001024">
    <property type="entry name" value="PLAT/LH2_dom"/>
</dbReference>
<dbReference type="GO" id="GO:0006633">
    <property type="term" value="P:fatty acid biosynthetic process"/>
    <property type="evidence" value="ECO:0007669"/>
    <property type="project" value="UniProtKB-KW"/>
</dbReference>
<keyword evidence="12" id="KW-0443">Lipid metabolism</keyword>
<dbReference type="InterPro" id="IPR000907">
    <property type="entry name" value="LipOase"/>
</dbReference>
<dbReference type="GO" id="GO:0016702">
    <property type="term" value="F:oxidoreductase activity, acting on single donors with incorporation of molecular oxygen, incorporation of two atoms of oxygen"/>
    <property type="evidence" value="ECO:0007669"/>
    <property type="project" value="InterPro"/>
</dbReference>
<evidence type="ECO:0000256" key="12">
    <source>
        <dbReference type="ARBA" id="ARBA00023098"/>
    </source>
</evidence>
<keyword evidence="13 16" id="KW-0275">Fatty acid biosynthesis</keyword>
<dbReference type="Pfam" id="PF01477">
    <property type="entry name" value="PLAT"/>
    <property type="match status" value="1"/>
</dbReference>
<dbReference type="Gene3D" id="3.10.450.60">
    <property type="match status" value="1"/>
</dbReference>
<dbReference type="GO" id="GO:0046872">
    <property type="term" value="F:metal ion binding"/>
    <property type="evidence" value="ECO:0007669"/>
    <property type="project" value="UniProtKB-UniRule"/>
</dbReference>
<comment type="caution">
    <text evidence="20">The sequence shown here is derived from an EMBL/GenBank/DDBJ whole genome shotgun (WGS) entry which is preliminary data.</text>
</comment>
<keyword evidence="11 15" id="KW-0408">Iron</keyword>
<reference evidence="20" key="1">
    <citation type="journal article" date="2023" name="Science">
        <title>Elucidation of the pathway for biosynthesis of saponin adjuvants from the soapbark tree.</title>
        <authorList>
            <person name="Reed J."/>
            <person name="Orme A."/>
            <person name="El-Demerdash A."/>
            <person name="Owen C."/>
            <person name="Martin L.B.B."/>
            <person name="Misra R.C."/>
            <person name="Kikuchi S."/>
            <person name="Rejzek M."/>
            <person name="Martin A.C."/>
            <person name="Harkess A."/>
            <person name="Leebens-Mack J."/>
            <person name="Louveau T."/>
            <person name="Stephenson M.J."/>
            <person name="Osbourn A."/>
        </authorList>
    </citation>
    <scope>NUCLEOTIDE SEQUENCE</scope>
    <source>
        <strain evidence="20">S10</strain>
    </source>
</reference>
<comment type="cofactor">
    <cofactor evidence="1 15">
        <name>Fe cation</name>
        <dbReference type="ChEBI" id="CHEBI:24875"/>
    </cofactor>
</comment>
<dbReference type="InterPro" id="IPR027433">
    <property type="entry name" value="Lipoxygenase_dom_3"/>
</dbReference>
<dbReference type="InterPro" id="IPR013819">
    <property type="entry name" value="LipOase_C"/>
</dbReference>
<evidence type="ECO:0000256" key="4">
    <source>
        <dbReference type="ARBA" id="ARBA00022490"/>
    </source>
</evidence>
<name>A0AAD7LP07_QUISA</name>
<evidence type="ECO:0000256" key="14">
    <source>
        <dbReference type="PROSITE-ProRule" id="PRU00152"/>
    </source>
</evidence>
<dbReference type="InterPro" id="IPR020833">
    <property type="entry name" value="LipOase_Fe_BS"/>
</dbReference>
<evidence type="ECO:0000259" key="19">
    <source>
        <dbReference type="PROSITE" id="PS51393"/>
    </source>
</evidence>
<protein>
    <recommendedName>
        <fullName evidence="16">Lipoxygenase</fullName>
        <ecNumber evidence="16">1.13.11.-</ecNumber>
    </recommendedName>
</protein>
<comment type="pathway">
    <text evidence="16">Lipid metabolism; oxylipin biosynthesis.</text>
</comment>
<evidence type="ECO:0000256" key="2">
    <source>
        <dbReference type="ARBA" id="ARBA00004496"/>
    </source>
</evidence>